<reference evidence="4 5" key="1">
    <citation type="submission" date="2024-05" db="EMBL/GenBank/DDBJ databases">
        <authorList>
            <person name="Liu Q."/>
            <person name="Xin Y.-H."/>
        </authorList>
    </citation>
    <scope>NUCLEOTIDE SEQUENCE [LARGE SCALE GENOMIC DNA]</scope>
    <source>
        <strain evidence="4 5">CGMCC 1.10181</strain>
    </source>
</reference>
<dbReference type="PRINTS" id="PR01490">
    <property type="entry name" value="RTXTOXIND"/>
</dbReference>
<dbReference type="Pfam" id="PF25954">
    <property type="entry name" value="Beta-barrel_RND_2"/>
    <property type="match status" value="1"/>
</dbReference>
<dbReference type="Gene3D" id="2.40.420.20">
    <property type="match status" value="1"/>
</dbReference>
<dbReference type="EMBL" id="JBDIME010000011">
    <property type="protein sequence ID" value="MEN2790650.1"/>
    <property type="molecule type" value="Genomic_DNA"/>
</dbReference>
<dbReference type="Gene3D" id="1.10.287.470">
    <property type="entry name" value="Helix hairpin bin"/>
    <property type="match status" value="1"/>
</dbReference>
<organism evidence="4 5">
    <name type="scientific">Sphingomonas oligophenolica</name>
    <dbReference type="NCBI Taxonomy" id="301154"/>
    <lineage>
        <taxon>Bacteria</taxon>
        <taxon>Pseudomonadati</taxon>
        <taxon>Pseudomonadota</taxon>
        <taxon>Alphaproteobacteria</taxon>
        <taxon>Sphingomonadales</taxon>
        <taxon>Sphingomonadaceae</taxon>
        <taxon>Sphingomonas</taxon>
    </lineage>
</organism>
<dbReference type="InterPro" id="IPR006143">
    <property type="entry name" value="RND_pump_MFP"/>
</dbReference>
<dbReference type="PANTHER" id="PTHR30469:SF15">
    <property type="entry name" value="HLYD FAMILY OF SECRETION PROTEINS"/>
    <property type="match status" value="1"/>
</dbReference>
<sequence length="348" mass="36661">MKRARFWLIALLVLAAAAGGYFFWRGQPRAVTTAAARIGPAVQLVYATGFVEAEQPVSVSARLTAPVAQVLVREGDRVRRGEALVLLDDEDQRSLLAQAAAQSLGARLAEQRTLALYAKGWVTRAARDSAVATADAARAAEATARAHVGQAVVRAGIDGVVLRRDVENGDLAVPSRVLMLLGDPARVRVTATVDERDVPGVHVGQTALLSSDAWPGRILRGHVSVLTPGGDPNQRAFRARLLLDDAPTMPVGMTLEVNIVTRRVDHAVLVPATALAGDHVWVLDQGRAVSRRVRTGIVGTEEAQIETGVRAGETLIVTPPADLRAGERVAPGPPVAAAPRGPPAMGAK</sequence>
<feature type="region of interest" description="Disordered" evidence="2">
    <location>
        <begin position="324"/>
        <end position="348"/>
    </location>
</feature>
<feature type="domain" description="CusB-like beta-barrel" evidence="3">
    <location>
        <begin position="189"/>
        <end position="260"/>
    </location>
</feature>
<evidence type="ECO:0000313" key="4">
    <source>
        <dbReference type="EMBL" id="MEN2790650.1"/>
    </source>
</evidence>
<comment type="similarity">
    <text evidence="1">Belongs to the membrane fusion protein (MFP) (TC 8.A.1) family.</text>
</comment>
<name>A0ABU9Y4D1_9SPHN</name>
<dbReference type="Gene3D" id="2.40.30.170">
    <property type="match status" value="1"/>
</dbReference>
<accession>A0ABU9Y4D1</accession>
<evidence type="ECO:0000313" key="5">
    <source>
        <dbReference type="Proteomes" id="UP001419910"/>
    </source>
</evidence>
<dbReference type="PANTHER" id="PTHR30469">
    <property type="entry name" value="MULTIDRUG RESISTANCE PROTEIN MDTA"/>
    <property type="match status" value="1"/>
</dbReference>
<gene>
    <name evidence="4" type="ORF">ABC974_13505</name>
</gene>
<proteinExistence type="inferred from homology"/>
<dbReference type="Gene3D" id="2.40.50.100">
    <property type="match status" value="1"/>
</dbReference>
<protein>
    <submittedName>
        <fullName evidence="4">Efflux RND transporter periplasmic adaptor subunit</fullName>
    </submittedName>
</protein>
<evidence type="ECO:0000259" key="3">
    <source>
        <dbReference type="Pfam" id="PF25954"/>
    </source>
</evidence>
<dbReference type="Proteomes" id="UP001419910">
    <property type="component" value="Unassembled WGS sequence"/>
</dbReference>
<dbReference type="NCBIfam" id="TIGR01730">
    <property type="entry name" value="RND_mfp"/>
    <property type="match status" value="1"/>
</dbReference>
<feature type="compositionally biased region" description="Pro residues" evidence="2">
    <location>
        <begin position="331"/>
        <end position="342"/>
    </location>
</feature>
<keyword evidence="5" id="KW-1185">Reference proteome</keyword>
<dbReference type="InterPro" id="IPR058792">
    <property type="entry name" value="Beta-barrel_RND_2"/>
</dbReference>
<dbReference type="RefSeq" id="WP_343889971.1">
    <property type="nucleotide sequence ID" value="NZ_BAAAEH010000028.1"/>
</dbReference>
<evidence type="ECO:0000256" key="1">
    <source>
        <dbReference type="ARBA" id="ARBA00009477"/>
    </source>
</evidence>
<evidence type="ECO:0000256" key="2">
    <source>
        <dbReference type="SAM" id="MobiDB-lite"/>
    </source>
</evidence>
<comment type="caution">
    <text evidence="4">The sequence shown here is derived from an EMBL/GenBank/DDBJ whole genome shotgun (WGS) entry which is preliminary data.</text>
</comment>
<dbReference type="SUPFAM" id="SSF111369">
    <property type="entry name" value="HlyD-like secretion proteins"/>
    <property type="match status" value="1"/>
</dbReference>